<protein>
    <submittedName>
        <fullName evidence="2">DUF4199 family protein</fullName>
    </submittedName>
</protein>
<gene>
    <name evidence="2" type="ORF">HHU12_06645</name>
</gene>
<dbReference type="EMBL" id="JABANE010000013">
    <property type="protein sequence ID" value="NME67639.1"/>
    <property type="molecule type" value="Genomic_DNA"/>
</dbReference>
<dbReference type="Proteomes" id="UP000576082">
    <property type="component" value="Unassembled WGS sequence"/>
</dbReference>
<proteinExistence type="predicted"/>
<dbReference type="AlphaFoldDB" id="A0A7X9RTQ2"/>
<keyword evidence="1" id="KW-1133">Transmembrane helix</keyword>
<reference evidence="2 3" key="1">
    <citation type="submission" date="2020-04" db="EMBL/GenBank/DDBJ databases">
        <title>Flammeovirga sp. SR4, a novel species isolated from seawater.</title>
        <authorList>
            <person name="Wang X."/>
        </authorList>
    </citation>
    <scope>NUCLEOTIDE SEQUENCE [LARGE SCALE GENOMIC DNA]</scope>
    <source>
        <strain evidence="2 3">ATCC 23126</strain>
    </source>
</reference>
<evidence type="ECO:0000256" key="1">
    <source>
        <dbReference type="SAM" id="Phobius"/>
    </source>
</evidence>
<organism evidence="2 3">
    <name type="scientific">Flammeovirga aprica JL-4</name>
    <dbReference type="NCBI Taxonomy" id="694437"/>
    <lineage>
        <taxon>Bacteria</taxon>
        <taxon>Pseudomonadati</taxon>
        <taxon>Bacteroidota</taxon>
        <taxon>Cytophagia</taxon>
        <taxon>Cytophagales</taxon>
        <taxon>Flammeovirgaceae</taxon>
        <taxon>Flammeovirga</taxon>
    </lineage>
</organism>
<keyword evidence="3" id="KW-1185">Reference proteome</keyword>
<dbReference type="RefSeq" id="WP_169655975.1">
    <property type="nucleotide sequence ID" value="NZ_JABANE010000013.1"/>
</dbReference>
<sequence length="186" mass="21136">MREQEQAQSPSLKFLRPDVFQVGAIAGVIAAITIFGYSFLLYSIGENAFGRYKFLLFPIYGFFFAGAMTYFRLKKNNGKMAGHHGLLIGLTLNIVCYALYTTLIYLLLSTKEIGKAMLERHRIDLIDLMVRGKDNIVEGFGEEMYNQNLNDLKEGLEPFAVALDQYIILLIGILLTFLFMLIIKQK</sequence>
<dbReference type="InterPro" id="IPR025250">
    <property type="entry name" value="DUF4199"/>
</dbReference>
<keyword evidence="1" id="KW-0812">Transmembrane</keyword>
<feature type="transmembrane region" description="Helical" evidence="1">
    <location>
        <begin position="85"/>
        <end position="108"/>
    </location>
</feature>
<accession>A0A7X9RTQ2</accession>
<comment type="caution">
    <text evidence="2">The sequence shown here is derived from an EMBL/GenBank/DDBJ whole genome shotgun (WGS) entry which is preliminary data.</text>
</comment>
<keyword evidence="1" id="KW-0472">Membrane</keyword>
<feature type="transmembrane region" description="Helical" evidence="1">
    <location>
        <begin position="54"/>
        <end position="73"/>
    </location>
</feature>
<feature type="transmembrane region" description="Helical" evidence="1">
    <location>
        <begin position="20"/>
        <end position="42"/>
    </location>
</feature>
<feature type="transmembrane region" description="Helical" evidence="1">
    <location>
        <begin position="166"/>
        <end position="183"/>
    </location>
</feature>
<evidence type="ECO:0000313" key="3">
    <source>
        <dbReference type="Proteomes" id="UP000576082"/>
    </source>
</evidence>
<name>A0A7X9RTQ2_9BACT</name>
<evidence type="ECO:0000313" key="2">
    <source>
        <dbReference type="EMBL" id="NME67639.1"/>
    </source>
</evidence>
<dbReference type="Pfam" id="PF13858">
    <property type="entry name" value="DUF4199"/>
    <property type="match status" value="1"/>
</dbReference>